<accession>A0A6M2DAM8</accession>
<evidence type="ECO:0000256" key="1">
    <source>
        <dbReference type="SAM" id="SignalP"/>
    </source>
</evidence>
<protein>
    <submittedName>
        <fullName evidence="2">Putative secreted protein ovary overexpressed</fullName>
    </submittedName>
</protein>
<evidence type="ECO:0000313" key="2">
    <source>
        <dbReference type="EMBL" id="NOV43162.1"/>
    </source>
</evidence>
<dbReference type="AlphaFoldDB" id="A0A6M2DAM8"/>
<name>A0A6M2DAM8_RHIMP</name>
<dbReference type="EMBL" id="GHWJ01010425">
    <property type="protein sequence ID" value="NOV43162.1"/>
    <property type="molecule type" value="Transcribed_RNA"/>
</dbReference>
<feature type="chain" id="PRO_5027037130" evidence="1">
    <location>
        <begin position="29"/>
        <end position="84"/>
    </location>
</feature>
<proteinExistence type="predicted"/>
<keyword evidence="1" id="KW-0732">Signal</keyword>
<sequence>MRSLRPQRVVFGFLPLACLLGNASYSTAHSCGLPVFLHVVKGLRSVLLLITALRPMADEERVTNCIPLCPRETCQQSPDPPRGL</sequence>
<feature type="signal peptide" evidence="1">
    <location>
        <begin position="1"/>
        <end position="28"/>
    </location>
</feature>
<reference evidence="2" key="1">
    <citation type="submission" date="2019-09" db="EMBL/GenBank/DDBJ databases">
        <title>Organ-specific transcriptomic study of the physiology of the cattle tick, Rhipicephalus microplus.</title>
        <authorList>
            <person name="Tirloni L."/>
            <person name="Braz G."/>
            <person name="Gandara A.C.P."/>
            <person name="Sabadin G.A."/>
            <person name="da Silva R.M."/>
            <person name="Guizzo M.G."/>
            <person name="Machado J.A."/>
            <person name="Costa E.P."/>
            <person name="Gomes H.F."/>
            <person name="Moraes J."/>
            <person name="Mota M.B.S."/>
            <person name="Mesquita R.D."/>
            <person name="Alvarenga P.H."/>
            <person name="Alves F."/>
            <person name="Seixas A."/>
            <person name="da Fonseca R.N."/>
            <person name="Fogaca A."/>
            <person name="Logullo C."/>
            <person name="Tanaka A."/>
            <person name="Daffre S."/>
            <person name="Termignoni C."/>
            <person name="Vaz I.S.Jr."/>
            <person name="Oliveira P.L."/>
            <person name="Ribeiro J.M."/>
        </authorList>
    </citation>
    <scope>NUCLEOTIDE SEQUENCE</scope>
    <source>
        <strain evidence="2">Porto Alegre</strain>
    </source>
</reference>
<organism evidence="2">
    <name type="scientific">Rhipicephalus microplus</name>
    <name type="common">Cattle tick</name>
    <name type="synonym">Boophilus microplus</name>
    <dbReference type="NCBI Taxonomy" id="6941"/>
    <lineage>
        <taxon>Eukaryota</taxon>
        <taxon>Metazoa</taxon>
        <taxon>Ecdysozoa</taxon>
        <taxon>Arthropoda</taxon>
        <taxon>Chelicerata</taxon>
        <taxon>Arachnida</taxon>
        <taxon>Acari</taxon>
        <taxon>Parasitiformes</taxon>
        <taxon>Ixodida</taxon>
        <taxon>Ixodoidea</taxon>
        <taxon>Ixodidae</taxon>
        <taxon>Rhipicephalinae</taxon>
        <taxon>Rhipicephalus</taxon>
        <taxon>Boophilus</taxon>
    </lineage>
</organism>